<accession>A0A096BF96</accession>
<dbReference type="InterPro" id="IPR033788">
    <property type="entry name" value="VbhA-like"/>
</dbReference>
<feature type="domain" description="Antitoxin VbhA" evidence="1">
    <location>
        <begin position="14"/>
        <end position="57"/>
    </location>
</feature>
<dbReference type="AlphaFoldDB" id="A0A096BF96"/>
<keyword evidence="3" id="KW-1185">Reference proteome</keyword>
<organism evidence="2 3">
    <name type="scientific">Oligella urethralis DNF00040</name>
    <dbReference type="NCBI Taxonomy" id="1401065"/>
    <lineage>
        <taxon>Bacteria</taxon>
        <taxon>Pseudomonadati</taxon>
        <taxon>Pseudomonadota</taxon>
        <taxon>Betaproteobacteria</taxon>
        <taxon>Burkholderiales</taxon>
        <taxon>Alcaligenaceae</taxon>
        <taxon>Oligella</taxon>
    </lineage>
</organism>
<comment type="caution">
    <text evidence="2">The sequence shown here is derived from an EMBL/GenBank/DDBJ whole genome shotgun (WGS) entry which is preliminary data.</text>
</comment>
<dbReference type="GeneID" id="93428151"/>
<dbReference type="Gene3D" id="1.10.8.1050">
    <property type="entry name" value="Antitoxin VbhA-like"/>
    <property type="match status" value="1"/>
</dbReference>
<dbReference type="RefSeq" id="WP_018026065.1">
    <property type="nucleotide sequence ID" value="NZ_JRNI01000010.1"/>
</dbReference>
<name>A0A096BF96_9BURK</name>
<dbReference type="CDD" id="cd11586">
    <property type="entry name" value="VbhA_like"/>
    <property type="match status" value="1"/>
</dbReference>
<dbReference type="InterPro" id="IPR041535">
    <property type="entry name" value="VbhA"/>
</dbReference>
<dbReference type="InterPro" id="IPR043038">
    <property type="entry name" value="VbhA_sf"/>
</dbReference>
<gene>
    <name evidence="2" type="ORF">HMPREF2130_02075</name>
</gene>
<evidence type="ECO:0000259" key="1">
    <source>
        <dbReference type="Pfam" id="PF18495"/>
    </source>
</evidence>
<evidence type="ECO:0000313" key="2">
    <source>
        <dbReference type="EMBL" id="KGF31819.1"/>
    </source>
</evidence>
<protein>
    <recommendedName>
        <fullName evidence="1">Antitoxin VbhA domain-containing protein</fullName>
    </recommendedName>
</protein>
<sequence>MGNQAVYTDSIEERKKILDQAIGSLALEGIVPTERTLEVLNKLVEKKITSEEAVKLVNNFD</sequence>
<reference evidence="2 3" key="1">
    <citation type="submission" date="2014-07" db="EMBL/GenBank/DDBJ databases">
        <authorList>
            <person name="McCorrison J."/>
            <person name="Sanka R."/>
            <person name="Torralba M."/>
            <person name="Gillis M."/>
            <person name="Haft D.H."/>
            <person name="Methe B."/>
            <person name="Sutton G."/>
            <person name="Nelson K.E."/>
        </authorList>
    </citation>
    <scope>NUCLEOTIDE SEQUENCE [LARGE SCALE GENOMIC DNA]</scope>
    <source>
        <strain evidence="2 3">DNF00040</strain>
    </source>
</reference>
<proteinExistence type="predicted"/>
<dbReference type="EMBL" id="JRNI01000010">
    <property type="protein sequence ID" value="KGF31819.1"/>
    <property type="molecule type" value="Genomic_DNA"/>
</dbReference>
<dbReference type="Proteomes" id="UP000029629">
    <property type="component" value="Unassembled WGS sequence"/>
</dbReference>
<evidence type="ECO:0000313" key="3">
    <source>
        <dbReference type="Proteomes" id="UP000029629"/>
    </source>
</evidence>
<dbReference type="Pfam" id="PF18495">
    <property type="entry name" value="VbhA"/>
    <property type="match status" value="1"/>
</dbReference>